<dbReference type="Gene3D" id="3.30.470.160">
    <property type="entry name" value="Inositol polyphosphate kinase"/>
    <property type="match status" value="1"/>
</dbReference>
<dbReference type="eggNOG" id="KOG1620">
    <property type="taxonomic scope" value="Eukaryota"/>
</dbReference>
<comment type="similarity">
    <text evidence="1 8">Belongs to the inositol phosphokinase (IPK) family.</text>
</comment>
<dbReference type="HOGENOM" id="CLU_609019_0_0_1"/>
<evidence type="ECO:0000256" key="5">
    <source>
        <dbReference type="ARBA" id="ARBA00022840"/>
    </source>
</evidence>
<keyword evidence="2 8" id="KW-0808">Transferase</keyword>
<dbReference type="InParanoid" id="B7FVM2"/>
<dbReference type="AlphaFoldDB" id="B7FVM2"/>
<keyword evidence="4 8" id="KW-0418">Kinase</keyword>
<evidence type="ECO:0000256" key="7">
    <source>
        <dbReference type="ARBA" id="ARBA00036525"/>
    </source>
</evidence>
<feature type="transmembrane region" description="Helical" evidence="9">
    <location>
        <begin position="6"/>
        <end position="26"/>
    </location>
</feature>
<dbReference type="InterPro" id="IPR038286">
    <property type="entry name" value="IPK_sf"/>
</dbReference>
<dbReference type="GO" id="GO:0008440">
    <property type="term" value="F:inositol-1,4,5-trisphosphate 3-kinase activity"/>
    <property type="evidence" value="ECO:0007669"/>
    <property type="project" value="TreeGrafter"/>
</dbReference>
<dbReference type="PaxDb" id="2850-Phatr44782"/>
<evidence type="ECO:0000256" key="8">
    <source>
        <dbReference type="RuleBase" id="RU363090"/>
    </source>
</evidence>
<dbReference type="GO" id="GO:0032958">
    <property type="term" value="P:inositol phosphate biosynthetic process"/>
    <property type="evidence" value="ECO:0007669"/>
    <property type="project" value="InterPro"/>
</dbReference>
<keyword evidence="9" id="KW-1133">Transmembrane helix</keyword>
<dbReference type="KEGG" id="pti:PHATRDRAFT_44782"/>
<evidence type="ECO:0000256" key="9">
    <source>
        <dbReference type="SAM" id="Phobius"/>
    </source>
</evidence>
<keyword evidence="9" id="KW-0472">Membrane</keyword>
<comment type="catalytic activity">
    <reaction evidence="6">
        <text>1D-myo-inositol 1,4,5-trisphosphate + 2 ATP = 1D-myo-inositol 1,3,4,5,6-pentakisphosphate + 2 ADP + 2 H(+)</text>
        <dbReference type="Rhea" id="RHEA:32359"/>
        <dbReference type="ChEBI" id="CHEBI:15378"/>
        <dbReference type="ChEBI" id="CHEBI:30616"/>
        <dbReference type="ChEBI" id="CHEBI:57733"/>
        <dbReference type="ChEBI" id="CHEBI:203600"/>
        <dbReference type="ChEBI" id="CHEBI:456216"/>
        <dbReference type="EC" id="2.7.1.151"/>
    </reaction>
</comment>
<reference evidence="11" key="2">
    <citation type="submission" date="2008-08" db="EMBL/GenBank/DDBJ databases">
        <authorList>
            <consortium name="Diatom Consortium"/>
            <person name="Grigoriev I."/>
            <person name="Grimwood J."/>
            <person name="Kuo A."/>
            <person name="Otillar R.P."/>
            <person name="Salamov A."/>
            <person name="Detter J.C."/>
            <person name="Lindquist E."/>
            <person name="Shapiro H."/>
            <person name="Lucas S."/>
            <person name="Glavina del Rio T."/>
            <person name="Pitluck S."/>
            <person name="Rokhsar D."/>
            <person name="Bowler C."/>
        </authorList>
    </citation>
    <scope>GENOME REANNOTATION</scope>
    <source>
        <strain evidence="11">CCAP 1055/1</strain>
    </source>
</reference>
<dbReference type="EC" id="2.7.-.-" evidence="8"/>
<dbReference type="GO" id="GO:0005634">
    <property type="term" value="C:nucleus"/>
    <property type="evidence" value="ECO:0007669"/>
    <property type="project" value="TreeGrafter"/>
</dbReference>
<dbReference type="RefSeq" id="XP_002178730.1">
    <property type="nucleotide sequence ID" value="XM_002178694.1"/>
</dbReference>
<dbReference type="InterPro" id="IPR005522">
    <property type="entry name" value="IPK"/>
</dbReference>
<evidence type="ECO:0000256" key="1">
    <source>
        <dbReference type="ARBA" id="ARBA00007374"/>
    </source>
</evidence>
<evidence type="ECO:0000313" key="10">
    <source>
        <dbReference type="EMBL" id="EEC49428.1"/>
    </source>
</evidence>
<dbReference type="PANTHER" id="PTHR12400">
    <property type="entry name" value="INOSITOL POLYPHOSPHATE KINASE"/>
    <property type="match status" value="1"/>
</dbReference>
<dbReference type="SUPFAM" id="SSF56104">
    <property type="entry name" value="SAICAR synthase-like"/>
    <property type="match status" value="1"/>
</dbReference>
<accession>B7FVM2</accession>
<dbReference type="EMBL" id="CM000608">
    <property type="protein sequence ID" value="EEC49428.1"/>
    <property type="molecule type" value="Genomic_DNA"/>
</dbReference>
<dbReference type="GO" id="GO:0005737">
    <property type="term" value="C:cytoplasm"/>
    <property type="evidence" value="ECO:0007669"/>
    <property type="project" value="TreeGrafter"/>
</dbReference>
<dbReference type="GO" id="GO:0005524">
    <property type="term" value="F:ATP binding"/>
    <property type="evidence" value="ECO:0007669"/>
    <property type="project" value="UniProtKB-KW"/>
</dbReference>
<reference evidence="10 11" key="1">
    <citation type="journal article" date="2008" name="Nature">
        <title>The Phaeodactylum genome reveals the evolutionary history of diatom genomes.</title>
        <authorList>
            <person name="Bowler C."/>
            <person name="Allen A.E."/>
            <person name="Badger J.H."/>
            <person name="Grimwood J."/>
            <person name="Jabbari K."/>
            <person name="Kuo A."/>
            <person name="Maheswari U."/>
            <person name="Martens C."/>
            <person name="Maumus F."/>
            <person name="Otillar R.P."/>
            <person name="Rayko E."/>
            <person name="Salamov A."/>
            <person name="Vandepoele K."/>
            <person name="Beszteri B."/>
            <person name="Gruber A."/>
            <person name="Heijde M."/>
            <person name="Katinka M."/>
            <person name="Mock T."/>
            <person name="Valentin K."/>
            <person name="Verret F."/>
            <person name="Berges J.A."/>
            <person name="Brownlee C."/>
            <person name="Cadoret J.P."/>
            <person name="Chiovitti A."/>
            <person name="Choi C.J."/>
            <person name="Coesel S."/>
            <person name="De Martino A."/>
            <person name="Detter J.C."/>
            <person name="Durkin C."/>
            <person name="Falciatore A."/>
            <person name="Fournet J."/>
            <person name="Haruta M."/>
            <person name="Huysman M.J."/>
            <person name="Jenkins B.D."/>
            <person name="Jiroutova K."/>
            <person name="Jorgensen R.E."/>
            <person name="Joubert Y."/>
            <person name="Kaplan A."/>
            <person name="Kroger N."/>
            <person name="Kroth P.G."/>
            <person name="La Roche J."/>
            <person name="Lindquist E."/>
            <person name="Lommer M."/>
            <person name="Martin-Jezequel V."/>
            <person name="Lopez P.J."/>
            <person name="Lucas S."/>
            <person name="Mangogna M."/>
            <person name="McGinnis K."/>
            <person name="Medlin L.K."/>
            <person name="Montsant A."/>
            <person name="Oudot-Le Secq M.P."/>
            <person name="Napoli C."/>
            <person name="Obornik M."/>
            <person name="Parker M.S."/>
            <person name="Petit J.L."/>
            <person name="Porcel B.M."/>
            <person name="Poulsen N."/>
            <person name="Robison M."/>
            <person name="Rychlewski L."/>
            <person name="Rynearson T.A."/>
            <person name="Schmutz J."/>
            <person name="Shapiro H."/>
            <person name="Siaut M."/>
            <person name="Stanley M."/>
            <person name="Sussman M.R."/>
            <person name="Taylor A.R."/>
            <person name="Vardi A."/>
            <person name="von Dassow P."/>
            <person name="Vyverman W."/>
            <person name="Willis A."/>
            <person name="Wyrwicz L.S."/>
            <person name="Rokhsar D.S."/>
            <person name="Weissenbach J."/>
            <person name="Armbrust E.V."/>
            <person name="Green B.R."/>
            <person name="Van de Peer Y."/>
            <person name="Grigoriev I.V."/>
        </authorList>
    </citation>
    <scope>NUCLEOTIDE SEQUENCE [LARGE SCALE GENOMIC DNA]</scope>
    <source>
        <strain evidence="10 11">CCAP 1055/1</strain>
    </source>
</reference>
<sequence>MRVQVSRSSYLVLVSSSAVFVTFRILQWRARSRARKTVERVKEMVEENQPLIVYWDLSVRERILKAAIRRASKWMSLNEDPKPMVGQVGGAAVHKRPVLTLNPDYVLKPLLADHRGIREIAFYESLKILSNNPTNQTYSTFLTGKQKEKSPLLKQAGEVFDTLALAFAISIQDPVVTESEKALKDAWKVVKKEVEALHRLSKFTAPYYGVIGQPGVSHAPECPFGVTDDAHLLLQDLTSNYSKPCVIDLKLGTQTFEPDAPPEKQERELGKYPEQAEFGFRIVGMRMYDPDHPDADEKGFRCFKKPYGRSLKSRDQILDALRTFLCAGVEKPVIASEDKRIAEDGVNNFLTESVRCKTIANLLVQLRQLRRWFEENKSLRFYASSLLLVYEGDTSKDNGSQDAATAKMIDFGRVRRELGGDQAYRVGLRMLNSCLGEILDQEEERLGKHR</sequence>
<evidence type="ECO:0000256" key="2">
    <source>
        <dbReference type="ARBA" id="ARBA00022679"/>
    </source>
</evidence>
<dbReference type="GO" id="GO:0047326">
    <property type="term" value="F:inositol-1,3,4,6-tetrakisphosphate 5-kinase activity"/>
    <property type="evidence" value="ECO:0007669"/>
    <property type="project" value="RHEA"/>
</dbReference>
<dbReference type="Pfam" id="PF03770">
    <property type="entry name" value="IPK"/>
    <property type="match status" value="1"/>
</dbReference>
<dbReference type="STRING" id="556484.B7FVM2"/>
<evidence type="ECO:0000313" key="11">
    <source>
        <dbReference type="Proteomes" id="UP000000759"/>
    </source>
</evidence>
<evidence type="ECO:0000256" key="3">
    <source>
        <dbReference type="ARBA" id="ARBA00022741"/>
    </source>
</evidence>
<name>B7FVM2_PHATC</name>
<keyword evidence="3" id="KW-0547">Nucleotide-binding</keyword>
<proteinExistence type="inferred from homology"/>
<keyword evidence="5" id="KW-0067">ATP-binding</keyword>
<evidence type="ECO:0000256" key="6">
    <source>
        <dbReference type="ARBA" id="ARBA00036164"/>
    </source>
</evidence>
<gene>
    <name evidence="10" type="ORF">PHATRDRAFT_44782</name>
</gene>
<dbReference type="Proteomes" id="UP000000759">
    <property type="component" value="Chromosome 5"/>
</dbReference>
<dbReference type="PANTHER" id="PTHR12400:SF51">
    <property type="entry name" value="INOSITOL POLYPHOSPHATE MULTIKINASE"/>
    <property type="match status" value="1"/>
</dbReference>
<keyword evidence="11" id="KW-1185">Reference proteome</keyword>
<keyword evidence="9" id="KW-0812">Transmembrane</keyword>
<dbReference type="OMA" id="RCKTIAN"/>
<protein>
    <recommendedName>
        <fullName evidence="8">Kinase</fullName>
        <ecNumber evidence="8">2.7.-.-</ecNumber>
    </recommendedName>
</protein>
<dbReference type="GeneID" id="7199893"/>
<comment type="catalytic activity">
    <reaction evidence="7">
        <text>1D-myo-inositol 1,3,4,6-tetrakisphosphate + ATP = 1D-myo-inositol 1,3,4,5,6-pentakisphosphate + ADP + H(+)</text>
        <dbReference type="Rhea" id="RHEA:12717"/>
        <dbReference type="ChEBI" id="CHEBI:15378"/>
        <dbReference type="ChEBI" id="CHEBI:30616"/>
        <dbReference type="ChEBI" id="CHEBI:57660"/>
        <dbReference type="ChEBI" id="CHEBI:57733"/>
        <dbReference type="ChEBI" id="CHEBI:456216"/>
        <dbReference type="EC" id="2.7.1.140"/>
    </reaction>
</comment>
<dbReference type="OrthoDB" id="338650at2759"/>
<organism evidence="10 11">
    <name type="scientific">Phaeodactylum tricornutum (strain CCAP 1055/1)</name>
    <dbReference type="NCBI Taxonomy" id="556484"/>
    <lineage>
        <taxon>Eukaryota</taxon>
        <taxon>Sar</taxon>
        <taxon>Stramenopiles</taxon>
        <taxon>Ochrophyta</taxon>
        <taxon>Bacillariophyta</taxon>
        <taxon>Bacillariophyceae</taxon>
        <taxon>Bacillariophycidae</taxon>
        <taxon>Naviculales</taxon>
        <taxon>Phaeodactylaceae</taxon>
        <taxon>Phaeodactylum</taxon>
    </lineage>
</organism>
<evidence type="ECO:0000256" key="4">
    <source>
        <dbReference type="ARBA" id="ARBA00022777"/>
    </source>
</evidence>